<dbReference type="CDD" id="cd06779">
    <property type="entry name" value="cpPDZ_Deg_HtrA-like"/>
    <property type="match status" value="1"/>
</dbReference>
<sequence length="143" mass="16307">MKKLLIILFFLIIVIFIVTIYFPKNLKNNSNQQLTNVPTDKISQTSFPPILGIHYKMIDSQTATQNKLVEGAYITQVIKDSPAAQANLQEEDIITEIDGREISKLDKQSIYNLISALKPGSQVNLLIWRNNIIKSFLVNLKYK</sequence>
<organism evidence="3 4">
    <name type="scientific">Candidatus Roizmanbacteria bacterium CG07_land_8_20_14_0_80_34_15</name>
    <dbReference type="NCBI Taxonomy" id="1974849"/>
    <lineage>
        <taxon>Bacteria</taxon>
        <taxon>Candidatus Roizmaniibacteriota</taxon>
    </lineage>
</organism>
<feature type="domain" description="PDZ" evidence="2">
    <location>
        <begin position="36"/>
        <end position="118"/>
    </location>
</feature>
<dbReference type="EMBL" id="PEWY01000017">
    <property type="protein sequence ID" value="PIU37471.1"/>
    <property type="molecule type" value="Genomic_DNA"/>
</dbReference>
<feature type="transmembrane region" description="Helical" evidence="1">
    <location>
        <begin position="6"/>
        <end position="23"/>
    </location>
</feature>
<accession>A0A2M6YVE5</accession>
<keyword evidence="1" id="KW-0812">Transmembrane</keyword>
<dbReference type="SMART" id="SM00228">
    <property type="entry name" value="PDZ"/>
    <property type="match status" value="1"/>
</dbReference>
<dbReference type="AlphaFoldDB" id="A0A2M6YVE5"/>
<gene>
    <name evidence="3" type="ORF">COT02_00685</name>
</gene>
<keyword evidence="1" id="KW-0472">Membrane</keyword>
<evidence type="ECO:0000313" key="3">
    <source>
        <dbReference type="EMBL" id="PIU37471.1"/>
    </source>
</evidence>
<name>A0A2M6YVE5_9BACT</name>
<comment type="caution">
    <text evidence="3">The sequence shown here is derived from an EMBL/GenBank/DDBJ whole genome shotgun (WGS) entry which is preliminary data.</text>
</comment>
<dbReference type="SUPFAM" id="SSF50156">
    <property type="entry name" value="PDZ domain-like"/>
    <property type="match status" value="1"/>
</dbReference>
<evidence type="ECO:0000256" key="1">
    <source>
        <dbReference type="SAM" id="Phobius"/>
    </source>
</evidence>
<protein>
    <recommendedName>
        <fullName evidence="2">PDZ domain-containing protein</fullName>
    </recommendedName>
</protein>
<keyword evidence="1" id="KW-1133">Transmembrane helix</keyword>
<dbReference type="InterPro" id="IPR001478">
    <property type="entry name" value="PDZ"/>
</dbReference>
<dbReference type="Gene3D" id="2.30.42.10">
    <property type="match status" value="1"/>
</dbReference>
<reference evidence="4" key="1">
    <citation type="submission" date="2017-09" db="EMBL/GenBank/DDBJ databases">
        <title>Depth-based differentiation of microbial function through sediment-hosted aquifers and enrichment of novel symbionts in the deep terrestrial subsurface.</title>
        <authorList>
            <person name="Probst A.J."/>
            <person name="Ladd B."/>
            <person name="Jarett J.K."/>
            <person name="Geller-Mcgrath D.E."/>
            <person name="Sieber C.M.K."/>
            <person name="Emerson J.B."/>
            <person name="Anantharaman K."/>
            <person name="Thomas B.C."/>
            <person name="Malmstrom R."/>
            <person name="Stieglmeier M."/>
            <person name="Klingl A."/>
            <person name="Woyke T."/>
            <person name="Ryan C.M."/>
            <person name="Banfield J.F."/>
        </authorList>
    </citation>
    <scope>NUCLEOTIDE SEQUENCE [LARGE SCALE GENOMIC DNA]</scope>
</reference>
<proteinExistence type="predicted"/>
<dbReference type="Proteomes" id="UP000230184">
    <property type="component" value="Unassembled WGS sequence"/>
</dbReference>
<dbReference type="Pfam" id="PF13180">
    <property type="entry name" value="PDZ_2"/>
    <property type="match status" value="1"/>
</dbReference>
<dbReference type="InterPro" id="IPR036034">
    <property type="entry name" value="PDZ_sf"/>
</dbReference>
<evidence type="ECO:0000313" key="4">
    <source>
        <dbReference type="Proteomes" id="UP000230184"/>
    </source>
</evidence>
<evidence type="ECO:0000259" key="2">
    <source>
        <dbReference type="PROSITE" id="PS50106"/>
    </source>
</evidence>
<dbReference type="PROSITE" id="PS50106">
    <property type="entry name" value="PDZ"/>
    <property type="match status" value="1"/>
</dbReference>